<name>A0A840NU70_9PSEU</name>
<evidence type="ECO:0000313" key="1">
    <source>
        <dbReference type="EMBL" id="MBB5072752.1"/>
    </source>
</evidence>
<dbReference type="AlphaFoldDB" id="A0A840NU70"/>
<protein>
    <recommendedName>
        <fullName evidence="3">Excreted virulence factor EspC (Type VII ESX diderm)</fullName>
    </recommendedName>
</protein>
<evidence type="ECO:0000313" key="2">
    <source>
        <dbReference type="Proteomes" id="UP000580474"/>
    </source>
</evidence>
<organism evidence="1 2">
    <name type="scientific">Saccharopolyspora gloriosae</name>
    <dbReference type="NCBI Taxonomy" id="455344"/>
    <lineage>
        <taxon>Bacteria</taxon>
        <taxon>Bacillati</taxon>
        <taxon>Actinomycetota</taxon>
        <taxon>Actinomycetes</taxon>
        <taxon>Pseudonocardiales</taxon>
        <taxon>Pseudonocardiaceae</taxon>
        <taxon>Saccharopolyspora</taxon>
    </lineage>
</organism>
<dbReference type="Proteomes" id="UP000580474">
    <property type="component" value="Unassembled WGS sequence"/>
</dbReference>
<proteinExistence type="predicted"/>
<gene>
    <name evidence="1" type="ORF">BJ969_005840</name>
</gene>
<dbReference type="EMBL" id="JACHIV010000001">
    <property type="protein sequence ID" value="MBB5072752.1"/>
    <property type="molecule type" value="Genomic_DNA"/>
</dbReference>
<comment type="caution">
    <text evidence="1">The sequence shown here is derived from an EMBL/GenBank/DDBJ whole genome shotgun (WGS) entry which is preliminary data.</text>
</comment>
<reference evidence="1 2" key="1">
    <citation type="submission" date="2020-08" db="EMBL/GenBank/DDBJ databases">
        <title>Sequencing the genomes of 1000 actinobacteria strains.</title>
        <authorList>
            <person name="Klenk H.-P."/>
        </authorList>
    </citation>
    <scope>NUCLEOTIDE SEQUENCE [LARGE SCALE GENOMIC DNA]</scope>
    <source>
        <strain evidence="1 2">DSM 45582</strain>
    </source>
</reference>
<accession>A0A840NU70</accession>
<dbReference type="RefSeq" id="WP_184484310.1">
    <property type="nucleotide sequence ID" value="NZ_JACHIV010000001.1"/>
</dbReference>
<evidence type="ECO:0008006" key="3">
    <source>
        <dbReference type="Google" id="ProtNLM"/>
    </source>
</evidence>
<sequence>MADAGYNMGALETCRSALEGKAGPVGAIGDGFENQHVDAAIFGELDAAAGLASAITNLDGVAKAQFDGAEQLLRGVSGALDAVRTSVEEIERTNADSLRI</sequence>
<keyword evidence="2" id="KW-1185">Reference proteome</keyword>